<dbReference type="InterPro" id="IPR035914">
    <property type="entry name" value="Sperma_CUB_dom_sf"/>
</dbReference>
<evidence type="ECO:0000313" key="6">
    <source>
        <dbReference type="EMBL" id="KAK9391528.1"/>
    </source>
</evidence>
<dbReference type="PROSITE" id="PS01180">
    <property type="entry name" value="CUB"/>
    <property type="match status" value="1"/>
</dbReference>
<comment type="caution">
    <text evidence="6">The sequence shown here is derived from an EMBL/GenBank/DDBJ whole genome shotgun (WGS) entry which is preliminary data.</text>
</comment>
<evidence type="ECO:0000256" key="2">
    <source>
        <dbReference type="PROSITE-ProRule" id="PRU00059"/>
    </source>
</evidence>
<dbReference type="Pfam" id="PF00431">
    <property type="entry name" value="CUB"/>
    <property type="match status" value="1"/>
</dbReference>
<evidence type="ECO:0000256" key="1">
    <source>
        <dbReference type="ARBA" id="ARBA00023157"/>
    </source>
</evidence>
<dbReference type="InterPro" id="IPR000859">
    <property type="entry name" value="CUB_dom"/>
</dbReference>
<evidence type="ECO:0000256" key="3">
    <source>
        <dbReference type="SAM" id="MobiDB-lite"/>
    </source>
</evidence>
<feature type="compositionally biased region" description="Polar residues" evidence="3">
    <location>
        <begin position="1107"/>
        <end position="1118"/>
    </location>
</feature>
<evidence type="ECO:0000313" key="7">
    <source>
        <dbReference type="Proteomes" id="UP001474421"/>
    </source>
</evidence>
<dbReference type="EMBL" id="JAOTOJ010000018">
    <property type="protein sequence ID" value="KAK9391528.1"/>
    <property type="molecule type" value="Genomic_DNA"/>
</dbReference>
<keyword evidence="4" id="KW-0472">Membrane</keyword>
<feature type="region of interest" description="Disordered" evidence="3">
    <location>
        <begin position="870"/>
        <end position="1006"/>
    </location>
</feature>
<feature type="compositionally biased region" description="Polar residues" evidence="3">
    <location>
        <begin position="875"/>
        <end position="884"/>
    </location>
</feature>
<feature type="compositionally biased region" description="Basic and acidic residues" evidence="3">
    <location>
        <begin position="975"/>
        <end position="989"/>
    </location>
</feature>
<dbReference type="SUPFAM" id="SSF49854">
    <property type="entry name" value="Spermadhesin, CUB domain"/>
    <property type="match status" value="1"/>
</dbReference>
<feature type="compositionally biased region" description="Polar residues" evidence="3">
    <location>
        <begin position="911"/>
        <end position="935"/>
    </location>
</feature>
<organism evidence="6 7">
    <name type="scientific">Crotalus adamanteus</name>
    <name type="common">Eastern diamondback rattlesnake</name>
    <dbReference type="NCBI Taxonomy" id="8729"/>
    <lineage>
        <taxon>Eukaryota</taxon>
        <taxon>Metazoa</taxon>
        <taxon>Chordata</taxon>
        <taxon>Craniata</taxon>
        <taxon>Vertebrata</taxon>
        <taxon>Euteleostomi</taxon>
        <taxon>Lepidosauria</taxon>
        <taxon>Squamata</taxon>
        <taxon>Bifurcata</taxon>
        <taxon>Unidentata</taxon>
        <taxon>Episquamata</taxon>
        <taxon>Toxicofera</taxon>
        <taxon>Serpentes</taxon>
        <taxon>Colubroidea</taxon>
        <taxon>Viperidae</taxon>
        <taxon>Crotalinae</taxon>
        <taxon>Crotalus</taxon>
    </lineage>
</organism>
<proteinExistence type="predicted"/>
<keyword evidence="4" id="KW-1133">Transmembrane helix</keyword>
<keyword evidence="1 2" id="KW-1015">Disulfide bond</keyword>
<protein>
    <recommendedName>
        <fullName evidence="5">CUB domain-containing protein</fullName>
    </recommendedName>
</protein>
<keyword evidence="4" id="KW-0812">Transmembrane</keyword>
<feature type="region of interest" description="Disordered" evidence="3">
    <location>
        <begin position="1"/>
        <end position="353"/>
    </location>
</feature>
<feature type="compositionally biased region" description="Basic and acidic residues" evidence="3">
    <location>
        <begin position="70"/>
        <end position="228"/>
    </location>
</feature>
<accession>A0AAW1ANX9</accession>
<feature type="compositionally biased region" description="Low complexity" evidence="3">
    <location>
        <begin position="343"/>
        <end position="352"/>
    </location>
</feature>
<dbReference type="CDD" id="cd00041">
    <property type="entry name" value="CUB"/>
    <property type="match status" value="1"/>
</dbReference>
<sequence length="1118" mass="121974">MGATIINPTEKAPSFELASPSTITWRRASSQPADKKGIERERKEGGGKRKGEGKGGGKKWKKKKKKRTKEGRDRKGKEKGTRERNKRTREGGRKERKGGREERKGEGGRKGREGGREERKGGREGGKEGRKGGREERKGGREGGKEGREGGRKGREEGREGGKEGREGGRKGREGGKEGREGGKGRKGREGGKEGREERKGGREERKEGRKGEKLNERDREENKEVKRSSRRKTGRERKEKGGGGGGREEKGHGGGASTYPRRARTPRLNQGWLGEGGTSKPPPPQVTRPPREGGQTGRLRGRSGPGWQRRGRTERGAGRGLSQPARPPERIRAEPPLPPAASPAGSAPAGGAKMGRPAGFSLLTAAALWWSWGAQGQVYYSCGAQFSSWERGLILSPGFPNNYSSGMHCVWRFLIPAKTYLLLEIFDFDVFESTREDPKAWDGYFSFTKNTNSSPKEEITESSSAIFPAKTSVPPDLDSADLNDGLPGATSQNLEWKEFHPSGEPKDVTQPSQFPIQEETNKTLTRQTSVGKQEKDSVDKIFFAHYPNKENAKGPQKHLGKVIFGEDAAISTMILPGNISSTPPFSADVCPDDVLYVSDLVAFSSRFCGTKSPLNQNMTFGSSLKMVEVIVELITTTNRGRGFAMLFEYKNGTEVMPTNDIQDGEENTMMLVIITGILFFAMVLLSSLCIACRWRLCLKRSSLEVHSDQETQIQNSGVDVSELQLVIPCQENENNNHSLGENGVVTSCPGNLEPIIDLEASPTSAVMGSDEVFIISANPEPGPLSFTSCKIQHEKLTRSITSPTSVSEWLIPKPTEPGGQASNSRGENPKEAYGKQQTWRTRTFHDLLAPFPQLQEQWCNWTTKSPFPKLSKSGGFSTSTPTQPIRIPKVTSAGEIEGTSEGSPLEGLASTASSPWTHSAQKPQKLTGGSNPRRSQFAKPSFDFLTGSPGRSHPRLHERSELEGSLSPVNSPHLGEKDAPDGALRSKSDVISGSKPKEASVDMDGPKPMFVISEEWDDQQPLVLAEHTNQCVDVLSETNAVLCEGGMATRKEQMVELSLEEGPEEATGSSLGMGLWGEPSSPYQDVFKGDRNETYAPAPKPESPARLNSGTCPNVLF</sequence>
<dbReference type="Gene3D" id="2.60.120.290">
    <property type="entry name" value="Spermadhesin, CUB domain"/>
    <property type="match status" value="1"/>
</dbReference>
<feature type="region of interest" description="Disordered" evidence="3">
    <location>
        <begin position="803"/>
        <end position="837"/>
    </location>
</feature>
<evidence type="ECO:0000256" key="4">
    <source>
        <dbReference type="SAM" id="Phobius"/>
    </source>
</evidence>
<feature type="transmembrane region" description="Helical" evidence="4">
    <location>
        <begin position="670"/>
        <end position="693"/>
    </location>
</feature>
<dbReference type="Proteomes" id="UP001474421">
    <property type="component" value="Unassembled WGS sequence"/>
</dbReference>
<feature type="disulfide bond" evidence="2">
    <location>
        <begin position="383"/>
        <end position="410"/>
    </location>
</feature>
<evidence type="ECO:0000259" key="5">
    <source>
        <dbReference type="PROSITE" id="PS01180"/>
    </source>
</evidence>
<dbReference type="AlphaFoldDB" id="A0AAW1ANX9"/>
<feature type="compositionally biased region" description="Polar residues" evidence="3">
    <location>
        <begin position="19"/>
        <end position="32"/>
    </location>
</feature>
<keyword evidence="7" id="KW-1185">Reference proteome</keyword>
<comment type="caution">
    <text evidence="2">Lacks conserved residue(s) required for the propagation of feature annotation.</text>
</comment>
<feature type="compositionally biased region" description="Basic residues" evidence="3">
    <location>
        <begin position="56"/>
        <end position="69"/>
    </location>
</feature>
<gene>
    <name evidence="6" type="ORF">NXF25_017917</name>
</gene>
<feature type="domain" description="CUB" evidence="5">
    <location>
        <begin position="383"/>
        <end position="443"/>
    </location>
</feature>
<feature type="region of interest" description="Disordered" evidence="3">
    <location>
        <begin position="1062"/>
        <end position="1118"/>
    </location>
</feature>
<dbReference type="SMART" id="SM00042">
    <property type="entry name" value="CUB"/>
    <property type="match status" value="1"/>
</dbReference>
<reference evidence="6 7" key="1">
    <citation type="journal article" date="2024" name="Proc. Natl. Acad. Sci. U.S.A.">
        <title>The genetic regulatory architecture and epigenomic basis for age-related changes in rattlesnake venom.</title>
        <authorList>
            <person name="Hogan M.P."/>
            <person name="Holding M.L."/>
            <person name="Nystrom G.S."/>
            <person name="Colston T.J."/>
            <person name="Bartlett D.A."/>
            <person name="Mason A.J."/>
            <person name="Ellsworth S.A."/>
            <person name="Rautsaw R.M."/>
            <person name="Lawrence K.C."/>
            <person name="Strickland J.L."/>
            <person name="He B."/>
            <person name="Fraser P."/>
            <person name="Margres M.J."/>
            <person name="Gilbert D.M."/>
            <person name="Gibbs H.L."/>
            <person name="Parkinson C.L."/>
            <person name="Rokyta D.R."/>
        </authorList>
    </citation>
    <scope>NUCLEOTIDE SEQUENCE [LARGE SCALE GENOMIC DNA]</scope>
    <source>
        <strain evidence="6">DRR0105</strain>
    </source>
</reference>
<name>A0AAW1ANX9_CROAD</name>
<feature type="compositionally biased region" description="Basic and acidic residues" evidence="3">
    <location>
        <begin position="33"/>
        <end position="55"/>
    </location>
</feature>
<feature type="compositionally biased region" description="Basic and acidic residues" evidence="3">
    <location>
        <begin position="237"/>
        <end position="253"/>
    </location>
</feature>